<keyword evidence="2" id="KW-0328">Glycosyltransferase</keyword>
<evidence type="ECO:0000313" key="3">
    <source>
        <dbReference type="Proteomes" id="UP000201838"/>
    </source>
</evidence>
<evidence type="ECO:0000259" key="1">
    <source>
        <dbReference type="Pfam" id="PF00535"/>
    </source>
</evidence>
<evidence type="ECO:0000313" key="2">
    <source>
        <dbReference type="EMBL" id="SMX25183.1"/>
    </source>
</evidence>
<keyword evidence="3" id="KW-1185">Reference proteome</keyword>
<proteinExistence type="predicted"/>
<keyword evidence="2" id="KW-0808">Transferase</keyword>
<sequence>MPRVDILLATYNGAKYLPEQLASLQAQTHRDWRLLMRDDGSEDGSVELIRQWASDVGRELVVLEDGESRLGPAASFGRLIERSDAPYFACCDQDDYWIENKIERLLSEIQDMEAKIGENKPLLVHCDLEIVDANLNATGKRFWEESHITFINLEPVPSFDRARASLLLQNVVTGCAMLGNADLRKRSTPVPNDVHVHDWWLALIAGHFGAVRAVREPLIKYRQHDANAIGAVSWDPWSMFKRFLADPRGTIGKTIVVLGKLQRQAGAFHHTFSDALSDKDREIVLEFSQLAEQSFLKRKSFMMRRAVYPSAWARRFVLFCLV</sequence>
<dbReference type="EMBL" id="FXXQ01000013">
    <property type="protein sequence ID" value="SMX25183.1"/>
    <property type="molecule type" value="Genomic_DNA"/>
</dbReference>
<dbReference type="GO" id="GO:0016758">
    <property type="term" value="F:hexosyltransferase activity"/>
    <property type="evidence" value="ECO:0007669"/>
    <property type="project" value="UniProtKB-ARBA"/>
</dbReference>
<dbReference type="Gene3D" id="3.90.550.10">
    <property type="entry name" value="Spore Coat Polysaccharide Biosynthesis Protein SpsA, Chain A"/>
    <property type="match status" value="1"/>
</dbReference>
<dbReference type="AlphaFoldDB" id="A0A238J4B7"/>
<dbReference type="PANTHER" id="PTHR22916:SF3">
    <property type="entry name" value="UDP-GLCNAC:BETAGAL BETA-1,3-N-ACETYLGLUCOSAMINYLTRANSFERASE-LIKE PROTEIN 1"/>
    <property type="match status" value="1"/>
</dbReference>
<dbReference type="RefSeq" id="WP_093975387.1">
    <property type="nucleotide sequence ID" value="NZ_FXXQ01000013.1"/>
</dbReference>
<accession>A0A238J4B7</accession>
<protein>
    <submittedName>
        <fullName evidence="2">Putative glycosyltransferase EpsE</fullName>
        <ecNumber evidence="2">2.4.-.-</ecNumber>
    </submittedName>
</protein>
<name>A0A238J4B7_9RHOB</name>
<reference evidence="2 3" key="1">
    <citation type="submission" date="2017-05" db="EMBL/GenBank/DDBJ databases">
        <authorList>
            <person name="Song R."/>
            <person name="Chenine A.L."/>
            <person name="Ruprecht R.M."/>
        </authorList>
    </citation>
    <scope>NUCLEOTIDE SEQUENCE [LARGE SCALE GENOMIC DNA]</scope>
    <source>
        <strain evidence="2 3">CECT 8489</strain>
    </source>
</reference>
<dbReference type="OrthoDB" id="9802649at2"/>
<dbReference type="InterPro" id="IPR029044">
    <property type="entry name" value="Nucleotide-diphossugar_trans"/>
</dbReference>
<dbReference type="CDD" id="cd04196">
    <property type="entry name" value="GT_2_like_d"/>
    <property type="match status" value="1"/>
</dbReference>
<gene>
    <name evidence="2" type="primary">epsE_2</name>
    <name evidence="2" type="ORF">BOA8489_03318</name>
</gene>
<dbReference type="PANTHER" id="PTHR22916">
    <property type="entry name" value="GLYCOSYLTRANSFERASE"/>
    <property type="match status" value="1"/>
</dbReference>
<organism evidence="2 3">
    <name type="scientific">Boseongicola aestuarii</name>
    <dbReference type="NCBI Taxonomy" id="1470561"/>
    <lineage>
        <taxon>Bacteria</taxon>
        <taxon>Pseudomonadati</taxon>
        <taxon>Pseudomonadota</taxon>
        <taxon>Alphaproteobacteria</taxon>
        <taxon>Rhodobacterales</taxon>
        <taxon>Paracoccaceae</taxon>
        <taxon>Boseongicola</taxon>
    </lineage>
</organism>
<feature type="domain" description="Glycosyltransferase 2-like" evidence="1">
    <location>
        <begin position="6"/>
        <end position="113"/>
    </location>
</feature>
<dbReference type="Pfam" id="PF00535">
    <property type="entry name" value="Glycos_transf_2"/>
    <property type="match status" value="1"/>
</dbReference>
<dbReference type="SUPFAM" id="SSF53448">
    <property type="entry name" value="Nucleotide-diphospho-sugar transferases"/>
    <property type="match status" value="1"/>
</dbReference>
<dbReference type="Proteomes" id="UP000201838">
    <property type="component" value="Unassembled WGS sequence"/>
</dbReference>
<dbReference type="EC" id="2.4.-.-" evidence="2"/>
<dbReference type="InterPro" id="IPR001173">
    <property type="entry name" value="Glyco_trans_2-like"/>
</dbReference>